<dbReference type="InterPro" id="IPR035971">
    <property type="entry name" value="CBD_sf"/>
</dbReference>
<dbReference type="EMBL" id="SJSM01000006">
    <property type="protein sequence ID" value="TCC96285.1"/>
    <property type="molecule type" value="Genomic_DNA"/>
</dbReference>
<protein>
    <recommendedName>
        <fullName evidence="3">CBM1 domain-containing protein</fullName>
    </recommendedName>
</protein>
<keyword evidence="2" id="KW-0472">Membrane</keyword>
<keyword evidence="5" id="KW-1185">Reference proteome</keyword>
<dbReference type="PROSITE" id="PS00562">
    <property type="entry name" value="CBM1_1"/>
    <property type="match status" value="1"/>
</dbReference>
<keyword evidence="2" id="KW-1133">Transmembrane helix</keyword>
<dbReference type="PROSITE" id="PS51164">
    <property type="entry name" value="CBM1_2"/>
    <property type="match status" value="1"/>
</dbReference>
<dbReference type="OrthoDB" id="10012527at2"/>
<reference evidence="4 5" key="1">
    <citation type="submission" date="2019-02" db="EMBL/GenBank/DDBJ databases">
        <title>Pedobacter sp. RP-3-8 sp. nov., isolated from Arctic soil.</title>
        <authorList>
            <person name="Dahal R.H."/>
        </authorList>
    </citation>
    <scope>NUCLEOTIDE SEQUENCE [LARGE SCALE GENOMIC DNA]</scope>
    <source>
        <strain evidence="4 5">RP-3-8</strain>
    </source>
</reference>
<keyword evidence="1" id="KW-0732">Signal</keyword>
<accession>A0A4R0N8G4</accession>
<dbReference type="SUPFAM" id="SSF57180">
    <property type="entry name" value="Cellulose-binding domain"/>
    <property type="match status" value="1"/>
</dbReference>
<evidence type="ECO:0000313" key="5">
    <source>
        <dbReference type="Proteomes" id="UP000291117"/>
    </source>
</evidence>
<dbReference type="GO" id="GO:0005975">
    <property type="term" value="P:carbohydrate metabolic process"/>
    <property type="evidence" value="ECO:0007669"/>
    <property type="project" value="InterPro"/>
</dbReference>
<evidence type="ECO:0000259" key="3">
    <source>
        <dbReference type="PROSITE" id="PS51164"/>
    </source>
</evidence>
<organism evidence="4 5">
    <name type="scientific">Pedobacter hiemivivus</name>
    <dbReference type="NCBI Taxonomy" id="2530454"/>
    <lineage>
        <taxon>Bacteria</taxon>
        <taxon>Pseudomonadati</taxon>
        <taxon>Bacteroidota</taxon>
        <taxon>Sphingobacteriia</taxon>
        <taxon>Sphingobacteriales</taxon>
        <taxon>Sphingobacteriaceae</taxon>
        <taxon>Pedobacter</taxon>
    </lineage>
</organism>
<proteinExistence type="predicted"/>
<dbReference type="RefSeq" id="WP_131609355.1">
    <property type="nucleotide sequence ID" value="NZ_SJSM01000006.1"/>
</dbReference>
<comment type="caution">
    <text evidence="4">The sequence shown here is derived from an EMBL/GenBank/DDBJ whole genome shotgun (WGS) entry which is preliminary data.</text>
</comment>
<gene>
    <name evidence="4" type="ORF">EZ444_12685</name>
</gene>
<sequence length="156" mass="17697">MEKTTILECSHTLNAGAFMKKKNPIRTVFYFFITILVLMITTSAVQPFHQCGGEQWTGQRNCVAGYYCHKVNLYYSQCIPSSTVDVIRHCLFREGLEIGKMSVDNMAFDCVFWDPYALLYTSEGKLADCVPDDGNSECQKIVCHTEYAGCSIDDDW</sequence>
<dbReference type="GO" id="GO:0005576">
    <property type="term" value="C:extracellular region"/>
    <property type="evidence" value="ECO:0007669"/>
    <property type="project" value="InterPro"/>
</dbReference>
<dbReference type="GO" id="GO:0030248">
    <property type="term" value="F:cellulose binding"/>
    <property type="evidence" value="ECO:0007669"/>
    <property type="project" value="InterPro"/>
</dbReference>
<dbReference type="SMART" id="SM00236">
    <property type="entry name" value="fCBD"/>
    <property type="match status" value="1"/>
</dbReference>
<dbReference type="Pfam" id="PF00734">
    <property type="entry name" value="CBM_1"/>
    <property type="match status" value="1"/>
</dbReference>
<dbReference type="AlphaFoldDB" id="A0A4R0N8G4"/>
<evidence type="ECO:0000256" key="1">
    <source>
        <dbReference type="ARBA" id="ARBA00022729"/>
    </source>
</evidence>
<evidence type="ECO:0000313" key="4">
    <source>
        <dbReference type="EMBL" id="TCC96285.1"/>
    </source>
</evidence>
<dbReference type="Proteomes" id="UP000291117">
    <property type="component" value="Unassembled WGS sequence"/>
</dbReference>
<keyword evidence="2" id="KW-0812">Transmembrane</keyword>
<evidence type="ECO:0000256" key="2">
    <source>
        <dbReference type="SAM" id="Phobius"/>
    </source>
</evidence>
<name>A0A4R0N8G4_9SPHI</name>
<feature type="transmembrane region" description="Helical" evidence="2">
    <location>
        <begin position="28"/>
        <end position="45"/>
    </location>
</feature>
<dbReference type="InterPro" id="IPR000254">
    <property type="entry name" value="CBD"/>
</dbReference>
<feature type="domain" description="CBM1" evidence="3">
    <location>
        <begin position="43"/>
        <end position="79"/>
    </location>
</feature>